<organism evidence="1">
    <name type="scientific">Panicum hallii</name>
    <dbReference type="NCBI Taxonomy" id="206008"/>
    <lineage>
        <taxon>Eukaryota</taxon>
        <taxon>Viridiplantae</taxon>
        <taxon>Streptophyta</taxon>
        <taxon>Embryophyta</taxon>
        <taxon>Tracheophyta</taxon>
        <taxon>Spermatophyta</taxon>
        <taxon>Magnoliopsida</taxon>
        <taxon>Liliopsida</taxon>
        <taxon>Poales</taxon>
        <taxon>Poaceae</taxon>
        <taxon>PACMAD clade</taxon>
        <taxon>Panicoideae</taxon>
        <taxon>Panicodae</taxon>
        <taxon>Paniceae</taxon>
        <taxon>Panicinae</taxon>
        <taxon>Panicum</taxon>
        <taxon>Panicum sect. Panicum</taxon>
    </lineage>
</organism>
<gene>
    <name evidence="1" type="ORF">PAHAL_2G205300</name>
</gene>
<name>A0A2S3GXY1_9POAL</name>
<evidence type="ECO:0000313" key="1">
    <source>
        <dbReference type="EMBL" id="PAN11134.1"/>
    </source>
</evidence>
<protein>
    <submittedName>
        <fullName evidence="1">Uncharacterized protein</fullName>
    </submittedName>
</protein>
<dbReference type="Gramene" id="PAN11134">
    <property type="protein sequence ID" value="PAN11134"/>
    <property type="gene ID" value="PAHAL_2G205300"/>
</dbReference>
<dbReference type="EMBL" id="CM008047">
    <property type="protein sequence ID" value="PAN11134.1"/>
    <property type="molecule type" value="Genomic_DNA"/>
</dbReference>
<dbReference type="Proteomes" id="UP000243499">
    <property type="component" value="Chromosome 2"/>
</dbReference>
<sequence>MLSAATVRSKLLHGRMPHSANLLILYLHSPPSLVHCLDWQEARQNQVTSDQVDGCLFFNLHGASHLQSKACLKEVMA</sequence>
<proteinExistence type="predicted"/>
<reference evidence="1" key="1">
    <citation type="submission" date="2018-04" db="EMBL/GenBank/DDBJ databases">
        <title>WGS assembly of Panicum hallii.</title>
        <authorList>
            <person name="Lovell J."/>
            <person name="Jenkins J."/>
            <person name="Lowry D."/>
            <person name="Mamidi S."/>
            <person name="Sreedasyam A."/>
            <person name="Weng X."/>
            <person name="Barry K."/>
            <person name="Bonette J."/>
            <person name="Campitelli B."/>
            <person name="Daum C."/>
            <person name="Gordon S."/>
            <person name="Gould B."/>
            <person name="Lipzen A."/>
            <person name="Macqueen A."/>
            <person name="Palacio-Mejia J."/>
            <person name="Plott C."/>
            <person name="Shakirov E."/>
            <person name="Shu S."/>
            <person name="Yoshinaga Y."/>
            <person name="Zane M."/>
            <person name="Rokhsar D."/>
            <person name="Grimwood J."/>
            <person name="Schmutz J."/>
            <person name="Juenger T."/>
        </authorList>
    </citation>
    <scope>NUCLEOTIDE SEQUENCE [LARGE SCALE GENOMIC DNA]</scope>
    <source>
        <strain evidence="1">FIL2</strain>
    </source>
</reference>
<accession>A0A2S3GXY1</accession>
<dbReference type="AlphaFoldDB" id="A0A2S3GXY1"/>